<dbReference type="Proteomes" id="UP000430021">
    <property type="component" value="Unassembled WGS sequence"/>
</dbReference>
<evidence type="ECO:0000313" key="3">
    <source>
        <dbReference type="Proteomes" id="UP000430021"/>
    </source>
</evidence>
<name>A0A6I4UNI1_9SPHN</name>
<evidence type="ECO:0000313" key="4">
    <source>
        <dbReference type="Proteomes" id="UP000548685"/>
    </source>
</evidence>
<protein>
    <submittedName>
        <fullName evidence="2">Uncharacterized protein</fullName>
    </submittedName>
</protein>
<gene>
    <name evidence="1" type="ORF">FHS52_001876</name>
    <name evidence="2" type="ORF">GRI59_10335</name>
</gene>
<dbReference type="Proteomes" id="UP000548685">
    <property type="component" value="Unassembled WGS sequence"/>
</dbReference>
<accession>A0A6I4UNI1</accession>
<evidence type="ECO:0000313" key="1">
    <source>
        <dbReference type="EMBL" id="MBB3775907.1"/>
    </source>
</evidence>
<reference evidence="1 4" key="2">
    <citation type="submission" date="2020-08" db="EMBL/GenBank/DDBJ databases">
        <title>Genomic Encyclopedia of Type Strains, Phase IV (KMG-IV): sequencing the most valuable type-strain genomes for metagenomic binning, comparative biology and taxonomic classification.</title>
        <authorList>
            <person name="Goeker M."/>
        </authorList>
    </citation>
    <scope>NUCLEOTIDE SEQUENCE [LARGE SCALE GENOMIC DNA]</scope>
    <source>
        <strain evidence="1 4">DSM 8510</strain>
    </source>
</reference>
<dbReference type="OrthoDB" id="5402191at2"/>
<dbReference type="AlphaFoldDB" id="A0A6I4UNI1"/>
<dbReference type="RefSeq" id="WP_160761086.1">
    <property type="nucleotide sequence ID" value="NZ_JACICE010000002.1"/>
</dbReference>
<reference evidence="2 3" key="1">
    <citation type="submission" date="2019-12" db="EMBL/GenBank/DDBJ databases">
        <title>Genomic-based taxomic classification of the family Erythrobacteraceae.</title>
        <authorList>
            <person name="Xu L."/>
        </authorList>
    </citation>
    <scope>NUCLEOTIDE SEQUENCE [LARGE SCALE GENOMIC DNA]</scope>
    <source>
        <strain evidence="2 3">JCM 10282</strain>
    </source>
</reference>
<evidence type="ECO:0000313" key="2">
    <source>
        <dbReference type="EMBL" id="MXP39003.1"/>
    </source>
</evidence>
<keyword evidence="4" id="KW-1185">Reference proteome</keyword>
<organism evidence="2 3">
    <name type="scientific">Erythrobacter ramosus</name>
    <dbReference type="NCBI Taxonomy" id="35811"/>
    <lineage>
        <taxon>Bacteria</taxon>
        <taxon>Pseudomonadati</taxon>
        <taxon>Pseudomonadota</taxon>
        <taxon>Alphaproteobacteria</taxon>
        <taxon>Sphingomonadales</taxon>
        <taxon>Erythrobacteraceae</taxon>
        <taxon>Erythrobacter/Porphyrobacter group</taxon>
        <taxon>Erythrobacter</taxon>
    </lineage>
</organism>
<proteinExistence type="predicted"/>
<comment type="caution">
    <text evidence="2">The sequence shown here is derived from an EMBL/GenBank/DDBJ whole genome shotgun (WGS) entry which is preliminary data.</text>
</comment>
<dbReference type="EMBL" id="JACICE010000002">
    <property type="protein sequence ID" value="MBB3775907.1"/>
    <property type="molecule type" value="Genomic_DNA"/>
</dbReference>
<sequence length="104" mass="10461">MVVLAGCGAAESPPPPGDEVECAIGAGAALSPVCTLELAGNDVILHHPDGGFRRLTRDPATGALAPRDGAEVLVPEQGGAGAEAFAIGADRYLIPRTLIEPPPK</sequence>
<dbReference type="EMBL" id="WTYB01000002">
    <property type="protein sequence ID" value="MXP39003.1"/>
    <property type="molecule type" value="Genomic_DNA"/>
</dbReference>